<dbReference type="SUPFAM" id="SSF109604">
    <property type="entry name" value="HD-domain/PDEase-like"/>
    <property type="match status" value="2"/>
</dbReference>
<dbReference type="GO" id="GO:0005737">
    <property type="term" value="C:cytoplasm"/>
    <property type="evidence" value="ECO:0007669"/>
    <property type="project" value="TreeGrafter"/>
</dbReference>
<dbReference type="OrthoDB" id="10254258at2759"/>
<dbReference type="GO" id="GO:0002953">
    <property type="term" value="F:5'-deoxynucleotidase activity"/>
    <property type="evidence" value="ECO:0007669"/>
    <property type="project" value="InterPro"/>
</dbReference>
<keyword evidence="5" id="KW-1185">Reference proteome</keyword>
<evidence type="ECO:0000259" key="3">
    <source>
        <dbReference type="Pfam" id="PF13023"/>
    </source>
</evidence>
<accession>A0A5A7R478</accession>
<evidence type="ECO:0000313" key="4">
    <source>
        <dbReference type="EMBL" id="GER52100.1"/>
    </source>
</evidence>
<sequence length="160" mass="18436">MTGWVRRDVKEPESIADHMYRMGLMALISSDTPGVNRENNPVIKIHLIIIWSFYKLFLLMTPRKLRERNGIDSVLNVKCFAIVGDITPDDGIPKKEKSRREREALKHMCELLGGGERAKEISDLWMEYEENSSLEAKLVKDFDKNLKDITIATFLLVTID</sequence>
<dbReference type="Pfam" id="PF13023">
    <property type="entry name" value="HD_3"/>
    <property type="match status" value="2"/>
</dbReference>
<evidence type="ECO:0000256" key="1">
    <source>
        <dbReference type="ARBA" id="ARBA00022723"/>
    </source>
</evidence>
<dbReference type="InterPro" id="IPR006674">
    <property type="entry name" value="HD_domain"/>
</dbReference>
<reference evidence="5" key="1">
    <citation type="journal article" date="2019" name="Curr. Biol.">
        <title>Genome Sequence of Striga asiatica Provides Insight into the Evolution of Plant Parasitism.</title>
        <authorList>
            <person name="Yoshida S."/>
            <person name="Kim S."/>
            <person name="Wafula E.K."/>
            <person name="Tanskanen J."/>
            <person name="Kim Y.M."/>
            <person name="Honaas L."/>
            <person name="Yang Z."/>
            <person name="Spallek T."/>
            <person name="Conn C.E."/>
            <person name="Ichihashi Y."/>
            <person name="Cheong K."/>
            <person name="Cui S."/>
            <person name="Der J.P."/>
            <person name="Gundlach H."/>
            <person name="Jiao Y."/>
            <person name="Hori C."/>
            <person name="Ishida J.K."/>
            <person name="Kasahara H."/>
            <person name="Kiba T."/>
            <person name="Kim M.S."/>
            <person name="Koo N."/>
            <person name="Laohavisit A."/>
            <person name="Lee Y.H."/>
            <person name="Lumba S."/>
            <person name="McCourt P."/>
            <person name="Mortimer J.C."/>
            <person name="Mutuku J.M."/>
            <person name="Nomura T."/>
            <person name="Sasaki-Sekimoto Y."/>
            <person name="Seto Y."/>
            <person name="Wang Y."/>
            <person name="Wakatake T."/>
            <person name="Sakakibara H."/>
            <person name="Demura T."/>
            <person name="Yamaguchi S."/>
            <person name="Yoneyama K."/>
            <person name="Manabe R.I."/>
            <person name="Nelson D.C."/>
            <person name="Schulman A.H."/>
            <person name="Timko M.P."/>
            <person name="dePamphilis C.W."/>
            <person name="Choi D."/>
            <person name="Shirasu K."/>
        </authorList>
    </citation>
    <scope>NUCLEOTIDE SEQUENCE [LARGE SCALE GENOMIC DNA]</scope>
    <source>
        <strain evidence="5">cv. UVA1</strain>
    </source>
</reference>
<dbReference type="AlphaFoldDB" id="A0A5A7R478"/>
<feature type="domain" description="HD" evidence="3">
    <location>
        <begin position="81"/>
        <end position="144"/>
    </location>
</feature>
<gene>
    <name evidence="4" type="ORF">STAS_29530</name>
</gene>
<protein>
    <submittedName>
        <fullName evidence="4">Metal-dependent phosphohydrolase HD domain-containing protein</fullName>
    </submittedName>
</protein>
<organism evidence="4 5">
    <name type="scientific">Striga asiatica</name>
    <name type="common">Asiatic witchweed</name>
    <name type="synonym">Buchnera asiatica</name>
    <dbReference type="NCBI Taxonomy" id="4170"/>
    <lineage>
        <taxon>Eukaryota</taxon>
        <taxon>Viridiplantae</taxon>
        <taxon>Streptophyta</taxon>
        <taxon>Embryophyta</taxon>
        <taxon>Tracheophyta</taxon>
        <taxon>Spermatophyta</taxon>
        <taxon>Magnoliopsida</taxon>
        <taxon>eudicotyledons</taxon>
        <taxon>Gunneridae</taxon>
        <taxon>Pentapetalae</taxon>
        <taxon>asterids</taxon>
        <taxon>lamiids</taxon>
        <taxon>Lamiales</taxon>
        <taxon>Orobanchaceae</taxon>
        <taxon>Buchnereae</taxon>
        <taxon>Striga</taxon>
    </lineage>
</organism>
<evidence type="ECO:0000313" key="5">
    <source>
        <dbReference type="Proteomes" id="UP000325081"/>
    </source>
</evidence>
<comment type="caution">
    <text evidence="4">The sequence shown here is derived from an EMBL/GenBank/DDBJ whole genome shotgun (WGS) entry which is preliminary data.</text>
</comment>
<dbReference type="PANTHER" id="PTHR11845:SF13">
    <property type="entry name" value="5'-DEOXYNUCLEOTIDASE HDDC2"/>
    <property type="match status" value="1"/>
</dbReference>
<dbReference type="EMBL" id="BKCP01010070">
    <property type="protein sequence ID" value="GER52100.1"/>
    <property type="molecule type" value="Genomic_DNA"/>
</dbReference>
<dbReference type="GO" id="GO:0046872">
    <property type="term" value="F:metal ion binding"/>
    <property type="evidence" value="ECO:0007669"/>
    <property type="project" value="UniProtKB-KW"/>
</dbReference>
<keyword evidence="2 4" id="KW-0378">Hydrolase</keyword>
<dbReference type="PANTHER" id="PTHR11845">
    <property type="entry name" value="5'-DEOXYNUCLEOTIDASE HDDC2"/>
    <property type="match status" value="1"/>
</dbReference>
<keyword evidence="1" id="KW-0479">Metal-binding</keyword>
<dbReference type="InterPro" id="IPR039356">
    <property type="entry name" value="YfbR/HDDC2"/>
</dbReference>
<proteinExistence type="predicted"/>
<dbReference type="Proteomes" id="UP000325081">
    <property type="component" value="Unassembled WGS sequence"/>
</dbReference>
<feature type="domain" description="HD" evidence="3">
    <location>
        <begin position="2"/>
        <end position="43"/>
    </location>
</feature>
<name>A0A5A7R478_STRAF</name>
<dbReference type="Gene3D" id="1.10.3210.10">
    <property type="entry name" value="Hypothetical protein af1432"/>
    <property type="match status" value="2"/>
</dbReference>
<evidence type="ECO:0000256" key="2">
    <source>
        <dbReference type="ARBA" id="ARBA00022801"/>
    </source>
</evidence>